<keyword evidence="3" id="KW-1185">Reference proteome</keyword>
<dbReference type="EMBL" id="BAABCJ010000006">
    <property type="protein sequence ID" value="GAA3709496.1"/>
    <property type="molecule type" value="Genomic_DNA"/>
</dbReference>
<evidence type="ECO:0000313" key="2">
    <source>
        <dbReference type="EMBL" id="GAA3709496.1"/>
    </source>
</evidence>
<evidence type="ECO:0000256" key="1">
    <source>
        <dbReference type="SAM" id="MobiDB-lite"/>
    </source>
</evidence>
<dbReference type="Proteomes" id="UP001501536">
    <property type="component" value="Unassembled WGS sequence"/>
</dbReference>
<dbReference type="RefSeq" id="WP_344884926.1">
    <property type="nucleotide sequence ID" value="NZ_BAABCJ010000006.1"/>
</dbReference>
<sequence length="443" mass="48676">MSTQQTQACTWHEVGPARLPVPDAWESALTGLGAVFVHPEEAVTFRPSLVLKVIPRSEETSMAWLSTVALAADRELLHEPRFISDDVWETATGLGRMHLVLYRSGLEQIASQRWLVPAGASAVEATATYAVADSDRMESLMRSMVSEMRVDEHQPSAGAAAGLPGREPKVDDDAMEAWGQPLERLRKLQWANRWPFQGPVLPRASFDFLATTATREGPLGRLEAGAFGREIEQLAGLGLMDGRAQWTPLGHRVADGFRNRRFYAQTTLRFGERLSQFDLFAGQNMATALTGPSYHDLLEGAVPDPETRPHELMGLSTCIGAVAQWVGLAPAWTLGAPVVVDAEPLYGTLRSGGPAGTDGMPCPRGFERFWGRPWVEWTVGIPELERGLRFINAGEAGHFAIEDIDDYSRVRLTPAPSFSVWQELRRLFDAAVDRHPSEEGAPS</sequence>
<feature type="region of interest" description="Disordered" evidence="1">
    <location>
        <begin position="151"/>
        <end position="171"/>
    </location>
</feature>
<organism evidence="2 3">
    <name type="scientific">Zhihengliuella alba</name>
    <dbReference type="NCBI Taxonomy" id="547018"/>
    <lineage>
        <taxon>Bacteria</taxon>
        <taxon>Bacillati</taxon>
        <taxon>Actinomycetota</taxon>
        <taxon>Actinomycetes</taxon>
        <taxon>Micrococcales</taxon>
        <taxon>Micrococcaceae</taxon>
        <taxon>Zhihengliuella</taxon>
    </lineage>
</organism>
<protein>
    <submittedName>
        <fullName evidence="2">Uncharacterized protein</fullName>
    </submittedName>
</protein>
<evidence type="ECO:0000313" key="3">
    <source>
        <dbReference type="Proteomes" id="UP001501536"/>
    </source>
</evidence>
<proteinExistence type="predicted"/>
<accession>A0ABP7DT11</accession>
<gene>
    <name evidence="2" type="ORF">GCM10022377_23950</name>
</gene>
<comment type="caution">
    <text evidence="2">The sequence shown here is derived from an EMBL/GenBank/DDBJ whole genome shotgun (WGS) entry which is preliminary data.</text>
</comment>
<name>A0ABP7DT11_9MICC</name>
<reference evidence="3" key="1">
    <citation type="journal article" date="2019" name="Int. J. Syst. Evol. Microbiol.">
        <title>The Global Catalogue of Microorganisms (GCM) 10K type strain sequencing project: providing services to taxonomists for standard genome sequencing and annotation.</title>
        <authorList>
            <consortium name="The Broad Institute Genomics Platform"/>
            <consortium name="The Broad Institute Genome Sequencing Center for Infectious Disease"/>
            <person name="Wu L."/>
            <person name="Ma J."/>
        </authorList>
    </citation>
    <scope>NUCLEOTIDE SEQUENCE [LARGE SCALE GENOMIC DNA]</scope>
    <source>
        <strain evidence="3">JCM 16961</strain>
    </source>
</reference>